<keyword evidence="10" id="KW-1185">Reference proteome</keyword>
<reference evidence="9 10" key="1">
    <citation type="submission" date="2019-11" db="EMBL/GenBank/DDBJ databases">
        <title>Genome analysis of Rhizobacterium cereale a novel genus and species isolated from maize roots in North Spain.</title>
        <authorList>
            <person name="Menendez E."/>
            <person name="Flores-Felix J.D."/>
            <person name="Ramirez-Bahena M.-H."/>
            <person name="Igual J.M."/>
            <person name="Garcia-Fraile P."/>
            <person name="Peix A."/>
            <person name="Velazquez E."/>
        </authorList>
    </citation>
    <scope>NUCLEOTIDE SEQUENCE [LARGE SCALE GENOMIC DNA]</scope>
    <source>
        <strain evidence="9 10">RZME27</strain>
    </source>
</reference>
<sequence length="301" mass="32243">MIAPNDLREIIRNGLLSFPVTSFDAEDRFAAKPFSAHLEWLSSYPVAGLIVAGGTGELFSLTPGEVVDVVKTARAVSGDAPVIAGCGYGTRIACDMAKEIEKAGGDGILLLPHYLTEAPAEGIAARVRAVCKSTNMGVIVYNRGQARVSAEQLAQLADECPNLIGFKDGTGDIDTVRRVTVALGDRLSYIGGMPTHELFAQAYRGAGMPTYSSAVFNFVPETALKFHAAFTAGDDATCEQLLRDFYYPFARIRDRKAGYAVSAIKAGVRLRGFEAGPVRAPLVDLTEEEVEMMRELIASAN</sequence>
<dbReference type="RefSeq" id="WP_153357284.1">
    <property type="nucleotide sequence ID" value="NZ_JAYKOO010000002.1"/>
</dbReference>
<evidence type="ECO:0000256" key="2">
    <source>
        <dbReference type="ARBA" id="ARBA00004983"/>
    </source>
</evidence>
<dbReference type="GO" id="GO:0047448">
    <property type="term" value="F:5-dehydro-4-deoxyglucarate dehydratase activity"/>
    <property type="evidence" value="ECO:0007669"/>
    <property type="project" value="UniProtKB-UniRule"/>
</dbReference>
<accession>A0A6A8AFQ9</accession>
<dbReference type="InterPro" id="IPR013785">
    <property type="entry name" value="Aldolase_TIM"/>
</dbReference>
<evidence type="ECO:0000313" key="9">
    <source>
        <dbReference type="EMBL" id="MQY48600.1"/>
    </source>
</evidence>
<dbReference type="EMBL" id="WIXI01000048">
    <property type="protein sequence ID" value="MQY48600.1"/>
    <property type="molecule type" value="Genomic_DNA"/>
</dbReference>
<name>A0A6A8AFQ9_9HYPH</name>
<evidence type="ECO:0000256" key="1">
    <source>
        <dbReference type="ARBA" id="ARBA00001446"/>
    </source>
</evidence>
<dbReference type="CDD" id="cd00951">
    <property type="entry name" value="KDGDH"/>
    <property type="match status" value="1"/>
</dbReference>
<feature type="active site" description="Proton donor/acceptor" evidence="7">
    <location>
        <position position="141"/>
    </location>
</feature>
<dbReference type="UniPathway" id="UPA00564">
    <property type="reaction ID" value="UER00628"/>
</dbReference>
<keyword evidence="4 5" id="KW-0456">Lyase</keyword>
<evidence type="ECO:0000256" key="6">
    <source>
        <dbReference type="PIRNR" id="PIRNR001365"/>
    </source>
</evidence>
<dbReference type="HAMAP" id="MF_00694">
    <property type="entry name" value="KDGDH"/>
    <property type="match status" value="1"/>
</dbReference>
<dbReference type="InterPro" id="IPR002220">
    <property type="entry name" value="DapA-like"/>
</dbReference>
<evidence type="ECO:0000256" key="4">
    <source>
        <dbReference type="ARBA" id="ARBA00023239"/>
    </source>
</evidence>
<evidence type="ECO:0000256" key="5">
    <source>
        <dbReference type="HAMAP-Rule" id="MF_00694"/>
    </source>
</evidence>
<comment type="caution">
    <text evidence="9">The sequence shown here is derived from an EMBL/GenBank/DDBJ whole genome shotgun (WGS) entry which is preliminary data.</text>
</comment>
<feature type="binding site" evidence="8">
    <location>
        <position position="55"/>
    </location>
    <ligand>
        <name>pyruvate</name>
        <dbReference type="ChEBI" id="CHEBI:15361"/>
    </ligand>
</feature>
<evidence type="ECO:0000256" key="8">
    <source>
        <dbReference type="PIRSR" id="PIRSR001365-2"/>
    </source>
</evidence>
<dbReference type="AlphaFoldDB" id="A0A6A8AFQ9"/>
<dbReference type="PIRSF" id="PIRSF001365">
    <property type="entry name" value="DHDPS"/>
    <property type="match status" value="1"/>
</dbReference>
<organism evidence="9 10">
    <name type="scientific">Endobacterium cereale</name>
    <dbReference type="NCBI Taxonomy" id="2663029"/>
    <lineage>
        <taxon>Bacteria</taxon>
        <taxon>Pseudomonadati</taxon>
        <taxon>Pseudomonadota</taxon>
        <taxon>Alphaproteobacteria</taxon>
        <taxon>Hyphomicrobiales</taxon>
        <taxon>Rhizobiaceae</taxon>
        <taxon>Endobacterium</taxon>
    </lineage>
</organism>
<dbReference type="Gene3D" id="3.20.20.70">
    <property type="entry name" value="Aldolase class I"/>
    <property type="match status" value="1"/>
</dbReference>
<evidence type="ECO:0000256" key="3">
    <source>
        <dbReference type="ARBA" id="ARBA00007592"/>
    </source>
</evidence>
<dbReference type="Pfam" id="PF00701">
    <property type="entry name" value="DHDPS"/>
    <property type="match status" value="1"/>
</dbReference>
<comment type="pathway">
    <text evidence="2 5">Carbohydrate acid metabolism; D-glucarate degradation; 2,5-dioxopentanoate from D-glucarate: step 2/2.</text>
</comment>
<dbReference type="Proteomes" id="UP000435138">
    <property type="component" value="Unassembled WGS sequence"/>
</dbReference>
<dbReference type="GO" id="GO:0008840">
    <property type="term" value="F:4-hydroxy-tetrahydrodipicolinate synthase activity"/>
    <property type="evidence" value="ECO:0007669"/>
    <property type="project" value="TreeGrafter"/>
</dbReference>
<proteinExistence type="inferred from homology"/>
<evidence type="ECO:0000313" key="10">
    <source>
        <dbReference type="Proteomes" id="UP000435138"/>
    </source>
</evidence>
<evidence type="ECO:0000256" key="7">
    <source>
        <dbReference type="PIRSR" id="PIRSR001365-1"/>
    </source>
</evidence>
<gene>
    <name evidence="9" type="ORF">GAO09_21420</name>
</gene>
<dbReference type="NCBIfam" id="NF002958">
    <property type="entry name" value="PRK03620.1"/>
    <property type="match status" value="1"/>
</dbReference>
<dbReference type="PANTHER" id="PTHR12128:SF19">
    <property type="entry name" value="5-DEHYDRO-4-DEOXYGLUCARATE DEHYDRATASE 2-RELATED"/>
    <property type="match status" value="1"/>
</dbReference>
<comment type="catalytic activity">
    <reaction evidence="1 5">
        <text>5-dehydro-4-deoxy-D-glucarate + H(+) = 2,5-dioxopentanoate + CO2 + H2O</text>
        <dbReference type="Rhea" id="RHEA:24608"/>
        <dbReference type="ChEBI" id="CHEBI:15377"/>
        <dbReference type="ChEBI" id="CHEBI:15378"/>
        <dbReference type="ChEBI" id="CHEBI:16526"/>
        <dbReference type="ChEBI" id="CHEBI:42819"/>
        <dbReference type="ChEBI" id="CHEBI:58136"/>
        <dbReference type="EC" id="4.2.1.41"/>
    </reaction>
</comment>
<dbReference type="SMART" id="SM01130">
    <property type="entry name" value="DHDPS"/>
    <property type="match status" value="1"/>
</dbReference>
<dbReference type="EC" id="4.2.1.41" evidence="5"/>
<dbReference type="PANTHER" id="PTHR12128">
    <property type="entry name" value="DIHYDRODIPICOLINATE SYNTHASE"/>
    <property type="match status" value="1"/>
</dbReference>
<dbReference type="GO" id="GO:0042838">
    <property type="term" value="P:D-glucarate catabolic process"/>
    <property type="evidence" value="ECO:0007669"/>
    <property type="project" value="UniProtKB-UniRule"/>
</dbReference>
<dbReference type="SUPFAM" id="SSF51569">
    <property type="entry name" value="Aldolase"/>
    <property type="match status" value="1"/>
</dbReference>
<dbReference type="InterPro" id="IPR017655">
    <property type="entry name" value="Dehydro-deoxyglucarate_dehyd"/>
</dbReference>
<comment type="similarity">
    <text evidence="3 5 6">Belongs to the DapA family.</text>
</comment>
<protein>
    <recommendedName>
        <fullName evidence="5">Probable 5-dehydro-4-deoxyglucarate dehydratase</fullName>
        <ecNumber evidence="5">4.2.1.41</ecNumber>
    </recommendedName>
    <alternativeName>
        <fullName evidence="5">5-keto-4-deoxy-glucarate dehydratase</fullName>
        <shortName evidence="5">KDGDH</shortName>
    </alternativeName>
</protein>
<feature type="active site" description="Schiff-base intermediate with substrate" evidence="7">
    <location>
        <position position="167"/>
    </location>
</feature>